<feature type="chain" id="PRO_5032469863" evidence="1">
    <location>
        <begin position="25"/>
        <end position="66"/>
    </location>
</feature>
<feature type="signal peptide" evidence="1">
    <location>
        <begin position="1"/>
        <end position="24"/>
    </location>
</feature>
<keyword evidence="3" id="KW-1185">Reference proteome</keyword>
<dbReference type="EMBL" id="JAACXV010000403">
    <property type="protein sequence ID" value="KAF7278322.1"/>
    <property type="molecule type" value="Genomic_DNA"/>
</dbReference>
<proteinExistence type="predicted"/>
<dbReference type="AlphaFoldDB" id="A0A834IQV6"/>
<evidence type="ECO:0000256" key="1">
    <source>
        <dbReference type="SAM" id="SignalP"/>
    </source>
</evidence>
<gene>
    <name evidence="2" type="ORF">GWI33_008538</name>
</gene>
<comment type="caution">
    <text evidence="2">The sequence shown here is derived from an EMBL/GenBank/DDBJ whole genome shotgun (WGS) entry which is preliminary data.</text>
</comment>
<organism evidence="2 3">
    <name type="scientific">Rhynchophorus ferrugineus</name>
    <name type="common">Red palm weevil</name>
    <name type="synonym">Curculio ferrugineus</name>
    <dbReference type="NCBI Taxonomy" id="354439"/>
    <lineage>
        <taxon>Eukaryota</taxon>
        <taxon>Metazoa</taxon>
        <taxon>Ecdysozoa</taxon>
        <taxon>Arthropoda</taxon>
        <taxon>Hexapoda</taxon>
        <taxon>Insecta</taxon>
        <taxon>Pterygota</taxon>
        <taxon>Neoptera</taxon>
        <taxon>Endopterygota</taxon>
        <taxon>Coleoptera</taxon>
        <taxon>Polyphaga</taxon>
        <taxon>Cucujiformia</taxon>
        <taxon>Curculionidae</taxon>
        <taxon>Dryophthorinae</taxon>
        <taxon>Rhynchophorus</taxon>
    </lineage>
</organism>
<dbReference type="Proteomes" id="UP000625711">
    <property type="component" value="Unassembled WGS sequence"/>
</dbReference>
<evidence type="ECO:0000313" key="3">
    <source>
        <dbReference type="Proteomes" id="UP000625711"/>
    </source>
</evidence>
<evidence type="ECO:0000313" key="2">
    <source>
        <dbReference type="EMBL" id="KAF7278322.1"/>
    </source>
</evidence>
<reference evidence="2" key="1">
    <citation type="submission" date="2020-08" db="EMBL/GenBank/DDBJ databases">
        <title>Genome sequencing and assembly of the red palm weevil Rhynchophorus ferrugineus.</title>
        <authorList>
            <person name="Dias G.B."/>
            <person name="Bergman C.M."/>
            <person name="Manee M."/>
        </authorList>
    </citation>
    <scope>NUCLEOTIDE SEQUENCE</scope>
    <source>
        <strain evidence="2">AA-2017</strain>
        <tissue evidence="2">Whole larva</tissue>
    </source>
</reference>
<sequence length="66" mass="7193">MSKFSTILSMVVMFLILSFTVVNALIVICSQTDDCINQCKNSGYSGIDNSDCSLNIDLGQYSCPCK</sequence>
<name>A0A834IQV6_RHYFE</name>
<keyword evidence="1" id="KW-0732">Signal</keyword>
<protein>
    <submittedName>
        <fullName evidence="2">Uncharacterized protein</fullName>
    </submittedName>
</protein>
<accession>A0A834IQV6</accession>